<dbReference type="EMBL" id="KV426089">
    <property type="protein sequence ID" value="KZV88822.1"/>
    <property type="molecule type" value="Genomic_DNA"/>
</dbReference>
<reference evidence="1 2" key="1">
    <citation type="journal article" date="2016" name="Mol. Biol. Evol.">
        <title>Comparative Genomics of Early-Diverging Mushroom-Forming Fungi Provides Insights into the Origins of Lignocellulose Decay Capabilities.</title>
        <authorList>
            <person name="Nagy L.G."/>
            <person name="Riley R."/>
            <person name="Tritt A."/>
            <person name="Adam C."/>
            <person name="Daum C."/>
            <person name="Floudas D."/>
            <person name="Sun H."/>
            <person name="Yadav J.S."/>
            <person name="Pangilinan J."/>
            <person name="Larsson K.H."/>
            <person name="Matsuura K."/>
            <person name="Barry K."/>
            <person name="Labutti K."/>
            <person name="Kuo R."/>
            <person name="Ohm R.A."/>
            <person name="Bhattacharya S.S."/>
            <person name="Shirouzu T."/>
            <person name="Yoshinaga Y."/>
            <person name="Martin F.M."/>
            <person name="Grigoriev I.V."/>
            <person name="Hibbett D.S."/>
        </authorList>
    </citation>
    <scope>NUCLEOTIDE SEQUENCE [LARGE SCALE GENOMIC DNA]</scope>
    <source>
        <strain evidence="1 2">HHB12029</strain>
    </source>
</reference>
<sequence length="164" mass="18242">MQMQWTPATSSTLPQLARPFGEHPSPLISHRAVPMLFETVTALTTAIEPIPRAGGSIYVLYASTRVQDVSIYIHDSCMHLDVVARQSLHKAETLPWVPAHRLISIVDAVVRANQHRTSRTNISDDNWICEVIKVLMARGYIATSTVETHPYQTVRRAILSSATS</sequence>
<evidence type="ECO:0000313" key="1">
    <source>
        <dbReference type="EMBL" id="KZV88822.1"/>
    </source>
</evidence>
<organism evidence="1 2">
    <name type="scientific">Exidia glandulosa HHB12029</name>
    <dbReference type="NCBI Taxonomy" id="1314781"/>
    <lineage>
        <taxon>Eukaryota</taxon>
        <taxon>Fungi</taxon>
        <taxon>Dikarya</taxon>
        <taxon>Basidiomycota</taxon>
        <taxon>Agaricomycotina</taxon>
        <taxon>Agaricomycetes</taxon>
        <taxon>Auriculariales</taxon>
        <taxon>Exidiaceae</taxon>
        <taxon>Exidia</taxon>
    </lineage>
</organism>
<keyword evidence="2" id="KW-1185">Reference proteome</keyword>
<dbReference type="Proteomes" id="UP000077266">
    <property type="component" value="Unassembled WGS sequence"/>
</dbReference>
<protein>
    <submittedName>
        <fullName evidence="1">Uncharacterized protein</fullName>
    </submittedName>
</protein>
<proteinExistence type="predicted"/>
<evidence type="ECO:0000313" key="2">
    <source>
        <dbReference type="Proteomes" id="UP000077266"/>
    </source>
</evidence>
<name>A0A165FDN6_EXIGL</name>
<dbReference type="AlphaFoldDB" id="A0A165FDN6"/>
<accession>A0A165FDN6</accession>
<dbReference type="InParanoid" id="A0A165FDN6"/>
<gene>
    <name evidence="1" type="ORF">EXIGLDRAFT_722199</name>
</gene>